<protein>
    <submittedName>
        <fullName evidence="2">Cna B-type</fullName>
    </submittedName>
</protein>
<feature type="region of interest" description="Disordered" evidence="1">
    <location>
        <begin position="131"/>
        <end position="150"/>
    </location>
</feature>
<feature type="region of interest" description="Disordered" evidence="1">
    <location>
        <begin position="295"/>
        <end position="356"/>
    </location>
</feature>
<feature type="compositionally biased region" description="Polar residues" evidence="1">
    <location>
        <begin position="301"/>
        <end position="316"/>
    </location>
</feature>
<sequence length="1190" mass="128190">MLYLALPPAPTPIVATIASEQTAGKQLSVKVLGASKPTKSSISDSGNASTATAHSSECRLSELKLQTKSQKPSLVNSLLGKMLAASTSVKAQNVACESQKQKSGIIVAQGQNSSVSVANSANVANTNIAVLPEQNPSQQQTDSAKIASSSDYNKSAEKNAVGTILSAVQQLIHMSLYASINNAIADTTQFEASTTDKIASNPTVDNNSTSDSTSNNNSSAANNEVAKLDNNQTNQNTENNKNIQAAANNSNFDASKILALVQELISISISATLNNTISDAINPNSQTIAQNIASNPKPDLQQKTTNSQPTDNSKLATASDIINRLKPNSGNKVNPGNVNQNVEPNLNSTPEDSLQLAKSPDEPFLVELSVNGREIGTLDVLLENKILLIPLESFGQLTGFTVEKTGAKVQVKTPLGTVQLNPDSLRQINGVSYISSAEMRDKLNITIDLNIADLTLLADLPWRSANGEYRTKTPNLKPDVFAPQNGLSSLRQEFNLTNGGGDSSLRSSTRLGGRLLGGSVGVRFDNNFVNSPDVSEYYFYKRNGNFRYQIGRQQLGLHPLLNGMDLTGLQLGYSNLPPETFGTSFNATELLPRRSRPIQTFRGEAPPASFVQLRVGGVAIAQQQVGFDGVYEFVDVNLPIGQNNEIEVLIFDRSNLRVPSEIRTVRINASDLLLPSGGNVQLAGLGISGNLVQDQLFGETNSDYNGKLMGFYQLRQGLSSNLTFESSLQAIPGTLQSQAGLVWRLANPVILSGSVGNSYGKLGYAADLDIQLDKLDINANSQSLPRSFRTGNKESFERFNHSLEMKYRFNNKFNLGFIARNRQDDTNTASYILPTFTLRPFSTVSLNGRPDIDGRYLFNAFYQPNWATRLSFNTYGDAYLSDLSYKFKNDYQISGGTEFGSGSAPRYTLGFGYYPNSLRQLSWNLGLALRDGEVAPIAGASMQVLPGLLARLEYQGIPSRATSGNFGGFGSDRFSLTLVSDLSFARGQITPANYTGVTKERGAIAGHIKVEGAKGGFDLAGSNVRIIDNRGQVMGSSQTDSKGNFFVGGLPEGNYIVELEPDTLPVELSVPKTSMVAQVANSAVTRLDFPVRAEFGVAGRVTDVSGQPVAEVKIELMNSAGARILSGLTDKFGLYRLDGVPVGKYMLRISTQDGLNVNDALPKRSIEIRNEFVYNQNLQLPISAAAKKKQ</sequence>
<dbReference type="Proteomes" id="UP000218238">
    <property type="component" value="Unassembled WGS sequence"/>
</dbReference>
<proteinExistence type="predicted"/>
<dbReference type="Pfam" id="PF13620">
    <property type="entry name" value="CarboxypepD_reg"/>
    <property type="match status" value="1"/>
</dbReference>
<keyword evidence="3" id="KW-1185">Reference proteome</keyword>
<dbReference type="SUPFAM" id="SSF49464">
    <property type="entry name" value="Carboxypeptidase regulatory domain-like"/>
    <property type="match status" value="1"/>
</dbReference>
<dbReference type="OrthoDB" id="501348at2"/>
<evidence type="ECO:0000256" key="1">
    <source>
        <dbReference type="SAM" id="MobiDB-lite"/>
    </source>
</evidence>
<feature type="region of interest" description="Disordered" evidence="1">
    <location>
        <begin position="196"/>
        <end position="221"/>
    </location>
</feature>
<comment type="caution">
    <text evidence="2">The sequence shown here is derived from an EMBL/GenBank/DDBJ whole genome shotgun (WGS) entry which is preliminary data.</text>
</comment>
<reference evidence="2 3" key="1">
    <citation type="submission" date="2017-08" db="EMBL/GenBank/DDBJ databases">
        <title>Draft genome sequence of filamentous cyanobacterium Calothrix elsteri CCALA 953.</title>
        <authorList>
            <person name="Gagunashvili A.N."/>
            <person name="Elster J."/>
            <person name="Andresson O.S."/>
        </authorList>
    </citation>
    <scope>NUCLEOTIDE SEQUENCE [LARGE SCALE GENOMIC DNA]</scope>
    <source>
        <strain evidence="2 3">CCALA 953</strain>
    </source>
</reference>
<dbReference type="SUPFAM" id="SSF49478">
    <property type="entry name" value="Cna protein B-type domain"/>
    <property type="match status" value="1"/>
</dbReference>
<feature type="region of interest" description="Disordered" evidence="1">
    <location>
        <begin position="36"/>
        <end position="56"/>
    </location>
</feature>
<dbReference type="AlphaFoldDB" id="A0A2A2TID0"/>
<dbReference type="RefSeq" id="WP_095722222.1">
    <property type="nucleotide sequence ID" value="NZ_NTFS01000135.1"/>
</dbReference>
<name>A0A2A2TID0_9CYAN</name>
<feature type="compositionally biased region" description="Polar residues" evidence="1">
    <location>
        <begin position="37"/>
        <end position="55"/>
    </location>
</feature>
<dbReference type="InterPro" id="IPR008969">
    <property type="entry name" value="CarboxyPept-like_regulatory"/>
</dbReference>
<evidence type="ECO:0000313" key="2">
    <source>
        <dbReference type="EMBL" id="PAX53504.1"/>
    </source>
</evidence>
<evidence type="ECO:0000313" key="3">
    <source>
        <dbReference type="Proteomes" id="UP000218238"/>
    </source>
</evidence>
<feature type="compositionally biased region" description="Polar residues" evidence="1">
    <location>
        <begin position="326"/>
        <end position="352"/>
    </location>
</feature>
<feature type="compositionally biased region" description="Low complexity" evidence="1">
    <location>
        <begin position="205"/>
        <end position="221"/>
    </location>
</feature>
<accession>A0A2A2TID0</accession>
<gene>
    <name evidence="2" type="ORF">CK510_13665</name>
</gene>
<dbReference type="Gene3D" id="2.60.40.10">
    <property type="entry name" value="Immunoglobulins"/>
    <property type="match status" value="2"/>
</dbReference>
<dbReference type="EMBL" id="NTFS01000135">
    <property type="protein sequence ID" value="PAX53504.1"/>
    <property type="molecule type" value="Genomic_DNA"/>
</dbReference>
<feature type="compositionally biased region" description="Polar residues" evidence="1">
    <location>
        <begin position="134"/>
        <end position="150"/>
    </location>
</feature>
<organism evidence="2 3">
    <name type="scientific">Brunnivagina elsteri CCALA 953</name>
    <dbReference type="NCBI Taxonomy" id="987040"/>
    <lineage>
        <taxon>Bacteria</taxon>
        <taxon>Bacillati</taxon>
        <taxon>Cyanobacteriota</taxon>
        <taxon>Cyanophyceae</taxon>
        <taxon>Nostocales</taxon>
        <taxon>Calotrichaceae</taxon>
        <taxon>Brunnivagina</taxon>
    </lineage>
</organism>
<dbReference type="InterPro" id="IPR013783">
    <property type="entry name" value="Ig-like_fold"/>
</dbReference>